<name>A0AAV8D407_9POAL</name>
<dbReference type="Gene3D" id="3.30.40.10">
    <property type="entry name" value="Zinc/RING finger domain, C3HC4 (zinc finger)"/>
    <property type="match status" value="2"/>
</dbReference>
<evidence type="ECO:0000256" key="6">
    <source>
        <dbReference type="SAM" id="MobiDB-lite"/>
    </source>
</evidence>
<evidence type="ECO:0000256" key="5">
    <source>
        <dbReference type="SAM" id="Coils"/>
    </source>
</evidence>
<dbReference type="InterPro" id="IPR001841">
    <property type="entry name" value="Znf_RING"/>
</dbReference>
<dbReference type="PROSITE" id="PS50271">
    <property type="entry name" value="ZF_UBP"/>
    <property type="match status" value="1"/>
</dbReference>
<feature type="region of interest" description="Disordered" evidence="6">
    <location>
        <begin position="520"/>
        <end position="548"/>
    </location>
</feature>
<dbReference type="InterPro" id="IPR001607">
    <property type="entry name" value="Znf_UBP"/>
</dbReference>
<proteinExistence type="predicted"/>
<dbReference type="GO" id="GO:0016567">
    <property type="term" value="P:protein ubiquitination"/>
    <property type="evidence" value="ECO:0007669"/>
    <property type="project" value="TreeGrafter"/>
</dbReference>
<feature type="domain" description="UBP-type" evidence="8">
    <location>
        <begin position="273"/>
        <end position="366"/>
    </location>
</feature>
<evidence type="ECO:0000256" key="3">
    <source>
        <dbReference type="ARBA" id="ARBA00022833"/>
    </source>
</evidence>
<dbReference type="CDD" id="cd16457">
    <property type="entry name" value="RING-H2_BRAP2"/>
    <property type="match status" value="1"/>
</dbReference>
<dbReference type="EMBL" id="JAMFTS010000004">
    <property type="protein sequence ID" value="KAJ4761246.1"/>
    <property type="molecule type" value="Genomic_DNA"/>
</dbReference>
<dbReference type="Pfam" id="PF00097">
    <property type="entry name" value="zf-C3HC4"/>
    <property type="match status" value="1"/>
</dbReference>
<feature type="domain" description="RING-type" evidence="7">
    <location>
        <begin position="239"/>
        <end position="279"/>
    </location>
</feature>
<keyword evidence="10" id="KW-1185">Reference proteome</keyword>
<protein>
    <submittedName>
        <fullName evidence="9">Zinc finger (Ubiquitin-hydrolase) domain-containing protein</fullName>
    </submittedName>
</protein>
<dbReference type="SUPFAM" id="SSF57850">
    <property type="entry name" value="RING/U-box"/>
    <property type="match status" value="1"/>
</dbReference>
<dbReference type="GO" id="GO:0005737">
    <property type="term" value="C:cytoplasm"/>
    <property type="evidence" value="ECO:0007669"/>
    <property type="project" value="TreeGrafter"/>
</dbReference>
<organism evidence="9 10">
    <name type="scientific">Rhynchospora pubera</name>
    <dbReference type="NCBI Taxonomy" id="906938"/>
    <lineage>
        <taxon>Eukaryota</taxon>
        <taxon>Viridiplantae</taxon>
        <taxon>Streptophyta</taxon>
        <taxon>Embryophyta</taxon>
        <taxon>Tracheophyta</taxon>
        <taxon>Spermatophyta</taxon>
        <taxon>Magnoliopsida</taxon>
        <taxon>Liliopsida</taxon>
        <taxon>Poales</taxon>
        <taxon>Cyperaceae</taxon>
        <taxon>Cyperoideae</taxon>
        <taxon>Rhynchosporeae</taxon>
        <taxon>Rhynchospora</taxon>
    </lineage>
</organism>
<dbReference type="PANTHER" id="PTHR24007">
    <property type="entry name" value="BRCA1-ASSOCIATED PROTEIN"/>
    <property type="match status" value="1"/>
</dbReference>
<dbReference type="PANTHER" id="PTHR24007:SF10">
    <property type="entry name" value="BRAP2 RING ZNF UBP DOMAIN-CONTAINING PROTEIN 1"/>
    <property type="match status" value="1"/>
</dbReference>
<gene>
    <name evidence="9" type="ORF">LUZ62_071621</name>
</gene>
<accession>A0AAV8D407</accession>
<keyword evidence="1" id="KW-0479">Metal-binding</keyword>
<dbReference type="SMART" id="SM00290">
    <property type="entry name" value="ZnF_UBP"/>
    <property type="match status" value="1"/>
</dbReference>
<evidence type="ECO:0000256" key="2">
    <source>
        <dbReference type="ARBA" id="ARBA00022771"/>
    </source>
</evidence>
<feature type="compositionally biased region" description="Basic residues" evidence="6">
    <location>
        <begin position="539"/>
        <end position="548"/>
    </location>
</feature>
<dbReference type="Proteomes" id="UP001140206">
    <property type="component" value="Chromosome 4"/>
</dbReference>
<evidence type="ECO:0000313" key="10">
    <source>
        <dbReference type="Proteomes" id="UP001140206"/>
    </source>
</evidence>
<keyword evidence="5" id="KW-0175">Coiled coil</keyword>
<dbReference type="PROSITE" id="PS50089">
    <property type="entry name" value="ZF_RING_2"/>
    <property type="match status" value="1"/>
</dbReference>
<comment type="caution">
    <text evidence="9">The sequence shown here is derived from an EMBL/GenBank/DDBJ whole genome shotgun (WGS) entry which is preliminary data.</text>
</comment>
<dbReference type="SMART" id="SM00184">
    <property type="entry name" value="RING"/>
    <property type="match status" value="1"/>
</dbReference>
<dbReference type="InterPro" id="IPR013083">
    <property type="entry name" value="Znf_RING/FYVE/PHD"/>
</dbReference>
<evidence type="ECO:0000259" key="8">
    <source>
        <dbReference type="PROSITE" id="PS50271"/>
    </source>
</evidence>
<sequence length="548" mass="62023">MQHYFYSSATYDMIRCDMMTKSGIDLRLRWTAVSVSNRRRPRPRAGIIVMFSLRIHSLDAVTSAPNSIPNPNPNPNQRFQIVRLRGIVHLYRNLTPHPPASYAAVASSSSSSSSTALPLPSHDSLLPLPPMRGKLLFLLAIANALSPDDFLWVCDSYLQHASNITFIRNDGMDDRYSVLVDFADQIAADRFYLELNGWRFPSSDVGGACHVLFLLQADFTQSLEIAATPPLGSTELPTCPICIERLDQDITGIVTTTCDHSFQCSCVSTWVNSSCPVCHLCQDLSAKPTCSICETNENLWICVICGFVGCGRYKEGHAFRHWKDTQHCYSLDLETHRVWDYVGDNYVHRLNQSKSDNKLNKLRSKQEPDGIYGSCACSEDSGFSGAILSSKVDTIVEEYNALLASQLETQRQYYEQLISEARDQKEHFSSSVESGVNMKLQEIQQKIENVKKENRQLADMNGDLTRSQNIWRQKLEEIEERERETLKLKDIMIRDLEEQLRDFTVYIEAQKTIGKMTDADDVRGGMLLPVPSPPEKGKKSSRSNRRRN</sequence>
<dbReference type="AlphaFoldDB" id="A0AAV8D407"/>
<feature type="coiled-coil region" evidence="5">
    <location>
        <begin position="404"/>
        <end position="463"/>
    </location>
</feature>
<dbReference type="GO" id="GO:0061630">
    <property type="term" value="F:ubiquitin protein ligase activity"/>
    <property type="evidence" value="ECO:0007669"/>
    <property type="project" value="TreeGrafter"/>
</dbReference>
<dbReference type="InterPro" id="IPR047243">
    <property type="entry name" value="RING-H2_BRAP2"/>
</dbReference>
<dbReference type="Pfam" id="PF07576">
    <property type="entry name" value="BRAP2"/>
    <property type="match status" value="1"/>
</dbReference>
<dbReference type="Pfam" id="PF02148">
    <property type="entry name" value="zf-UBP"/>
    <property type="match status" value="1"/>
</dbReference>
<dbReference type="InterPro" id="IPR011422">
    <property type="entry name" value="BRAP2/ETP1_RRM"/>
</dbReference>
<dbReference type="GO" id="GO:0008270">
    <property type="term" value="F:zinc ion binding"/>
    <property type="evidence" value="ECO:0007669"/>
    <property type="project" value="UniProtKB-KW"/>
</dbReference>
<evidence type="ECO:0000256" key="1">
    <source>
        <dbReference type="ARBA" id="ARBA00022723"/>
    </source>
</evidence>
<dbReference type="GO" id="GO:0007265">
    <property type="term" value="P:Ras protein signal transduction"/>
    <property type="evidence" value="ECO:0007669"/>
    <property type="project" value="TreeGrafter"/>
</dbReference>
<dbReference type="InterPro" id="IPR018957">
    <property type="entry name" value="Znf_C3HC4_RING-type"/>
</dbReference>
<keyword evidence="3" id="KW-0862">Zinc</keyword>
<evidence type="ECO:0000256" key="4">
    <source>
        <dbReference type="PROSITE-ProRule" id="PRU00502"/>
    </source>
</evidence>
<evidence type="ECO:0000259" key="7">
    <source>
        <dbReference type="PROSITE" id="PS50089"/>
    </source>
</evidence>
<keyword evidence="2 4" id="KW-0863">Zinc-finger</keyword>
<evidence type="ECO:0000313" key="9">
    <source>
        <dbReference type="EMBL" id="KAJ4761246.1"/>
    </source>
</evidence>
<reference evidence="9" key="1">
    <citation type="submission" date="2022-08" db="EMBL/GenBank/DDBJ databases">
        <authorList>
            <person name="Marques A."/>
        </authorList>
    </citation>
    <scope>NUCLEOTIDE SEQUENCE</scope>
    <source>
        <strain evidence="9">RhyPub2mFocal</strain>
        <tissue evidence="9">Leaves</tissue>
    </source>
</reference>